<dbReference type="InterPro" id="IPR051955">
    <property type="entry name" value="PME_Inhibitor"/>
</dbReference>
<keyword evidence="1 2" id="KW-0732">Signal</keyword>
<dbReference type="GO" id="GO:0004857">
    <property type="term" value="F:enzyme inhibitor activity"/>
    <property type="evidence" value="ECO:0007669"/>
    <property type="project" value="InterPro"/>
</dbReference>
<sequence>MATQTTLKLSLMIFVSFLYALSPSATANTMDFIRSSCHDALDSSACVNSLAPYAWKVKESPRLLAMMALSISAKRARETQYFLTTVAKYPSGLSPREKAALKDCLEVVGNTVGQLNDSIMELRKLGRATTSAELSWRWSNVMTWVSAALTGESTCNDGFSGEAQNSELKPLIYARVSNMSMATSNALAICHKFSSGNN</sequence>
<evidence type="ECO:0000256" key="1">
    <source>
        <dbReference type="ARBA" id="ARBA00022729"/>
    </source>
</evidence>
<dbReference type="SUPFAM" id="SSF101148">
    <property type="entry name" value="Plant invertase/pectin methylesterase inhibitor"/>
    <property type="match status" value="1"/>
</dbReference>
<protein>
    <submittedName>
        <fullName evidence="4">Plant invertase/pectin methylesterase inhibitor</fullName>
    </submittedName>
</protein>
<accession>A0A5A7QXC7</accession>
<gene>
    <name evidence="4" type="ORF">STAS_27222</name>
</gene>
<evidence type="ECO:0000313" key="5">
    <source>
        <dbReference type="Proteomes" id="UP000325081"/>
    </source>
</evidence>
<evidence type="ECO:0000313" key="4">
    <source>
        <dbReference type="EMBL" id="GER49950.1"/>
    </source>
</evidence>
<reference evidence="5" key="1">
    <citation type="journal article" date="2019" name="Curr. Biol.">
        <title>Genome Sequence of Striga asiatica Provides Insight into the Evolution of Plant Parasitism.</title>
        <authorList>
            <person name="Yoshida S."/>
            <person name="Kim S."/>
            <person name="Wafula E.K."/>
            <person name="Tanskanen J."/>
            <person name="Kim Y.M."/>
            <person name="Honaas L."/>
            <person name="Yang Z."/>
            <person name="Spallek T."/>
            <person name="Conn C.E."/>
            <person name="Ichihashi Y."/>
            <person name="Cheong K."/>
            <person name="Cui S."/>
            <person name="Der J.P."/>
            <person name="Gundlach H."/>
            <person name="Jiao Y."/>
            <person name="Hori C."/>
            <person name="Ishida J.K."/>
            <person name="Kasahara H."/>
            <person name="Kiba T."/>
            <person name="Kim M.S."/>
            <person name="Koo N."/>
            <person name="Laohavisit A."/>
            <person name="Lee Y.H."/>
            <person name="Lumba S."/>
            <person name="McCourt P."/>
            <person name="Mortimer J.C."/>
            <person name="Mutuku J.M."/>
            <person name="Nomura T."/>
            <person name="Sasaki-Sekimoto Y."/>
            <person name="Seto Y."/>
            <person name="Wang Y."/>
            <person name="Wakatake T."/>
            <person name="Sakakibara H."/>
            <person name="Demura T."/>
            <person name="Yamaguchi S."/>
            <person name="Yoneyama K."/>
            <person name="Manabe R.I."/>
            <person name="Nelson D.C."/>
            <person name="Schulman A.H."/>
            <person name="Timko M.P."/>
            <person name="dePamphilis C.W."/>
            <person name="Choi D."/>
            <person name="Shirasu K."/>
        </authorList>
    </citation>
    <scope>NUCLEOTIDE SEQUENCE [LARGE SCALE GENOMIC DNA]</scope>
    <source>
        <strain evidence="5">cv. UVA1</strain>
    </source>
</reference>
<dbReference type="PANTHER" id="PTHR31080:SF296">
    <property type="entry name" value="OS05G0360900 PROTEIN"/>
    <property type="match status" value="1"/>
</dbReference>
<feature type="chain" id="PRO_5023137011" evidence="2">
    <location>
        <begin position="28"/>
        <end position="198"/>
    </location>
</feature>
<feature type="domain" description="Pectinesterase inhibitor" evidence="3">
    <location>
        <begin position="28"/>
        <end position="189"/>
    </location>
</feature>
<dbReference type="Gene3D" id="1.20.140.40">
    <property type="entry name" value="Invertase/pectin methylesterase inhibitor family protein"/>
    <property type="match status" value="1"/>
</dbReference>
<dbReference type="PANTHER" id="PTHR31080">
    <property type="entry name" value="PECTINESTERASE INHIBITOR-LIKE"/>
    <property type="match status" value="1"/>
</dbReference>
<dbReference type="InterPro" id="IPR035513">
    <property type="entry name" value="Invertase/methylesterase_inhib"/>
</dbReference>
<dbReference type="Proteomes" id="UP000325081">
    <property type="component" value="Unassembled WGS sequence"/>
</dbReference>
<evidence type="ECO:0000256" key="2">
    <source>
        <dbReference type="SAM" id="SignalP"/>
    </source>
</evidence>
<feature type="signal peptide" evidence="2">
    <location>
        <begin position="1"/>
        <end position="27"/>
    </location>
</feature>
<dbReference type="InterPro" id="IPR006501">
    <property type="entry name" value="Pectinesterase_inhib_dom"/>
</dbReference>
<dbReference type="Pfam" id="PF04043">
    <property type="entry name" value="PMEI"/>
    <property type="match status" value="1"/>
</dbReference>
<dbReference type="NCBIfam" id="TIGR01614">
    <property type="entry name" value="PME_inhib"/>
    <property type="match status" value="1"/>
</dbReference>
<dbReference type="CDD" id="cd15798">
    <property type="entry name" value="PMEI-like_3"/>
    <property type="match status" value="1"/>
</dbReference>
<name>A0A5A7QXC7_STRAF</name>
<dbReference type="OrthoDB" id="1430376at2759"/>
<dbReference type="AlphaFoldDB" id="A0A5A7QXC7"/>
<dbReference type="SMART" id="SM00856">
    <property type="entry name" value="PMEI"/>
    <property type="match status" value="1"/>
</dbReference>
<proteinExistence type="predicted"/>
<dbReference type="EMBL" id="BKCP01008959">
    <property type="protein sequence ID" value="GER49950.1"/>
    <property type="molecule type" value="Genomic_DNA"/>
</dbReference>
<organism evidence="4 5">
    <name type="scientific">Striga asiatica</name>
    <name type="common">Asiatic witchweed</name>
    <name type="synonym">Buchnera asiatica</name>
    <dbReference type="NCBI Taxonomy" id="4170"/>
    <lineage>
        <taxon>Eukaryota</taxon>
        <taxon>Viridiplantae</taxon>
        <taxon>Streptophyta</taxon>
        <taxon>Embryophyta</taxon>
        <taxon>Tracheophyta</taxon>
        <taxon>Spermatophyta</taxon>
        <taxon>Magnoliopsida</taxon>
        <taxon>eudicotyledons</taxon>
        <taxon>Gunneridae</taxon>
        <taxon>Pentapetalae</taxon>
        <taxon>asterids</taxon>
        <taxon>lamiids</taxon>
        <taxon>Lamiales</taxon>
        <taxon>Orobanchaceae</taxon>
        <taxon>Buchnereae</taxon>
        <taxon>Striga</taxon>
    </lineage>
</organism>
<comment type="caution">
    <text evidence="4">The sequence shown here is derived from an EMBL/GenBank/DDBJ whole genome shotgun (WGS) entry which is preliminary data.</text>
</comment>
<evidence type="ECO:0000259" key="3">
    <source>
        <dbReference type="SMART" id="SM00856"/>
    </source>
</evidence>
<keyword evidence="5" id="KW-1185">Reference proteome</keyword>